<accession>A0ABU6WMN0</accession>
<evidence type="ECO:0000313" key="3">
    <source>
        <dbReference type="Proteomes" id="UP001341840"/>
    </source>
</evidence>
<dbReference type="Pfam" id="PF00646">
    <property type="entry name" value="F-box"/>
    <property type="match status" value="1"/>
</dbReference>
<dbReference type="InterPro" id="IPR036047">
    <property type="entry name" value="F-box-like_dom_sf"/>
</dbReference>
<dbReference type="EMBL" id="JASCZI010182124">
    <property type="protein sequence ID" value="MED6187102.1"/>
    <property type="molecule type" value="Genomic_DNA"/>
</dbReference>
<evidence type="ECO:0000259" key="1">
    <source>
        <dbReference type="Pfam" id="PF00646"/>
    </source>
</evidence>
<evidence type="ECO:0000313" key="2">
    <source>
        <dbReference type="EMBL" id="MED6187102.1"/>
    </source>
</evidence>
<gene>
    <name evidence="2" type="ORF">PIB30_073160</name>
</gene>
<protein>
    <recommendedName>
        <fullName evidence="1">F-box domain-containing protein</fullName>
    </recommendedName>
</protein>
<name>A0ABU6WMN0_9FABA</name>
<comment type="caution">
    <text evidence="2">The sequence shown here is derived from an EMBL/GenBank/DDBJ whole genome shotgun (WGS) entry which is preliminary data.</text>
</comment>
<dbReference type="InterPro" id="IPR001810">
    <property type="entry name" value="F-box_dom"/>
</dbReference>
<proteinExistence type="predicted"/>
<dbReference type="PANTHER" id="PTHR31672">
    <property type="entry name" value="BNACNNG10540D PROTEIN"/>
    <property type="match status" value="1"/>
</dbReference>
<feature type="domain" description="F-box" evidence="1">
    <location>
        <begin position="15"/>
        <end position="41"/>
    </location>
</feature>
<organism evidence="2 3">
    <name type="scientific">Stylosanthes scabra</name>
    <dbReference type="NCBI Taxonomy" id="79078"/>
    <lineage>
        <taxon>Eukaryota</taxon>
        <taxon>Viridiplantae</taxon>
        <taxon>Streptophyta</taxon>
        <taxon>Embryophyta</taxon>
        <taxon>Tracheophyta</taxon>
        <taxon>Spermatophyta</taxon>
        <taxon>Magnoliopsida</taxon>
        <taxon>eudicotyledons</taxon>
        <taxon>Gunneridae</taxon>
        <taxon>Pentapetalae</taxon>
        <taxon>rosids</taxon>
        <taxon>fabids</taxon>
        <taxon>Fabales</taxon>
        <taxon>Fabaceae</taxon>
        <taxon>Papilionoideae</taxon>
        <taxon>50 kb inversion clade</taxon>
        <taxon>dalbergioids sensu lato</taxon>
        <taxon>Dalbergieae</taxon>
        <taxon>Pterocarpus clade</taxon>
        <taxon>Stylosanthes</taxon>
    </lineage>
</organism>
<dbReference type="Proteomes" id="UP001341840">
    <property type="component" value="Unassembled WGS sequence"/>
</dbReference>
<dbReference type="InterPro" id="IPR050796">
    <property type="entry name" value="SCF_F-box_component"/>
</dbReference>
<keyword evidence="3" id="KW-1185">Reference proteome</keyword>
<reference evidence="2 3" key="1">
    <citation type="journal article" date="2023" name="Plants (Basel)">
        <title>Bridging the Gap: Combining Genomics and Transcriptomics Approaches to Understand Stylosanthes scabra, an Orphan Legume from the Brazilian Caatinga.</title>
        <authorList>
            <person name="Ferreira-Neto J.R.C."/>
            <person name="da Silva M.D."/>
            <person name="Binneck E."/>
            <person name="de Melo N.F."/>
            <person name="da Silva R.H."/>
            <person name="de Melo A.L.T.M."/>
            <person name="Pandolfi V."/>
            <person name="Bustamante F.O."/>
            <person name="Brasileiro-Vidal A.C."/>
            <person name="Benko-Iseppon A.M."/>
        </authorList>
    </citation>
    <scope>NUCLEOTIDE SEQUENCE [LARGE SCALE GENOMIC DNA]</scope>
    <source>
        <tissue evidence="2">Leaves</tissue>
    </source>
</reference>
<dbReference type="Gene3D" id="1.20.1280.50">
    <property type="match status" value="1"/>
</dbReference>
<dbReference type="SUPFAM" id="SSF81383">
    <property type="entry name" value="F-box domain"/>
    <property type="match status" value="1"/>
</dbReference>
<sequence>MMHGHESADAVLGNIDLLAKILHHLPVKDLLRSKCVCKKWRWRKEDEDEDEETGSWSKHDVVPSLPNDIKILKNDGVYCNGAIHWYVLRGTDTIRAPLSLYFDIDRLCLKSLPTLPFTLPYSFIHGAYFVECRGNLHLIAKSSMQENIYSIWELKEDYSGWIQKYTLNLTTLTTLTTLLSSSLRSLCVVSQPPNEDEEDESMLAILLVGKDTVMSYNLEDHSSRIIYQGDAGSSLGGQYFETLVSISPGYNKIQ</sequence>